<dbReference type="GeneID" id="5545040"/>
<evidence type="ECO:0000256" key="1">
    <source>
        <dbReference type="ARBA" id="ARBA00022679"/>
    </source>
</evidence>
<name>A7TLH1_VANPO</name>
<dbReference type="InterPro" id="IPR037457">
    <property type="entry name" value="M28_QC"/>
</dbReference>
<dbReference type="InterPro" id="IPR040234">
    <property type="entry name" value="QC/QCL"/>
</dbReference>
<keyword evidence="3" id="KW-0645">Protease</keyword>
<dbReference type="PANTHER" id="PTHR12283">
    <property type="entry name" value="GLUTAMINYL-PEPTIDE CYCLOTRANSFERASE"/>
    <property type="match status" value="1"/>
</dbReference>
<evidence type="ECO:0000313" key="5">
    <source>
        <dbReference type="EMBL" id="EDO16857.1"/>
    </source>
</evidence>
<dbReference type="GO" id="GO:0016603">
    <property type="term" value="F:glutaminyl-peptide cyclotransferase activity"/>
    <property type="evidence" value="ECO:0007669"/>
    <property type="project" value="InterPro"/>
</dbReference>
<dbReference type="eggNOG" id="KOG3946">
    <property type="taxonomic scope" value="Eukaryota"/>
</dbReference>
<dbReference type="RefSeq" id="XP_001644715.1">
    <property type="nucleotide sequence ID" value="XM_001644665.1"/>
</dbReference>
<evidence type="ECO:0000313" key="6">
    <source>
        <dbReference type="Proteomes" id="UP000000267"/>
    </source>
</evidence>
<keyword evidence="3" id="KW-0479">Metal-binding</keyword>
<sequence length="342" mass="39860">MIFNRSVTFLIFFFLINNISCYGDLFFMDYHERNLPIELSITNNSQDNLILPFNKTRVIGSKNHKEVQNFIIDHFTNTLSRKWVFEEDSFEANNHNFTNLIFTLNKPNVSKYIVIGAHYDSKILPKKEYIGAVDSAATCGILLYVSKFLDRILTEESDSLASRLINESNFGLKIVFFDGKESIKQWSPEDSSYGAKHLAEIWEEQGINDKIELFIVANLLGGPEQKDGVTSHFINTLGYLKMLEDVETVYNSIDLNNIDNINMRLRKKQVISRSKSFMTAQKYTVKDDHIEFLKYNVPMLYTAPLPYPRHWHRVSDTFENLSQQQVYRWGILLSDYMIRLLL</sequence>
<keyword evidence="1" id="KW-0808">Transferase</keyword>
<dbReference type="EMBL" id="DS480415">
    <property type="protein sequence ID" value="EDO16857.1"/>
    <property type="molecule type" value="Genomic_DNA"/>
</dbReference>
<comment type="similarity">
    <text evidence="3">Belongs to the peptidase M28 family.</text>
</comment>
<evidence type="ECO:0000256" key="2">
    <source>
        <dbReference type="ARBA" id="ARBA00023315"/>
    </source>
</evidence>
<dbReference type="InterPro" id="IPR007484">
    <property type="entry name" value="Peptidase_M28"/>
</dbReference>
<dbReference type="HOGENOM" id="CLU_045003_1_1_1"/>
<dbReference type="CDD" id="cd03880">
    <property type="entry name" value="M28_QC_like"/>
    <property type="match status" value="1"/>
</dbReference>
<keyword evidence="2" id="KW-0012">Acyltransferase</keyword>
<dbReference type="FunCoup" id="A7TLH1">
    <property type="interactions" value="168"/>
</dbReference>
<dbReference type="GO" id="GO:0006508">
    <property type="term" value="P:proteolysis"/>
    <property type="evidence" value="ECO:0007669"/>
    <property type="project" value="UniProtKB-KW"/>
</dbReference>
<keyword evidence="3" id="KW-0732">Signal</keyword>
<dbReference type="Pfam" id="PF04389">
    <property type="entry name" value="Peptidase_M28"/>
    <property type="match status" value="1"/>
</dbReference>
<dbReference type="PhylomeDB" id="A7TLH1"/>
<protein>
    <recommendedName>
        <fullName evidence="3">Peptide hydrolase</fullName>
        <ecNumber evidence="3">3.4.-.-</ecNumber>
    </recommendedName>
</protein>
<keyword evidence="3" id="KW-0378">Hydrolase</keyword>
<dbReference type="AlphaFoldDB" id="A7TLH1"/>
<dbReference type="STRING" id="436907.A7TLH1"/>
<evidence type="ECO:0000259" key="4">
    <source>
        <dbReference type="Pfam" id="PF04389"/>
    </source>
</evidence>
<evidence type="ECO:0000256" key="3">
    <source>
        <dbReference type="RuleBase" id="RU361240"/>
    </source>
</evidence>
<gene>
    <name evidence="5" type="ORF">Kpol_1024p10</name>
</gene>
<feature type="chain" id="PRO_5005121894" description="Peptide hydrolase" evidence="3">
    <location>
        <begin position="24"/>
        <end position="342"/>
    </location>
</feature>
<dbReference type="SUPFAM" id="SSF53187">
    <property type="entry name" value="Zn-dependent exopeptidases"/>
    <property type="match status" value="1"/>
</dbReference>
<dbReference type="GO" id="GO:0008233">
    <property type="term" value="F:peptidase activity"/>
    <property type="evidence" value="ECO:0007669"/>
    <property type="project" value="UniProtKB-KW"/>
</dbReference>
<dbReference type="OrthoDB" id="3907302at2759"/>
<keyword evidence="3" id="KW-0862">Zinc</keyword>
<dbReference type="InParanoid" id="A7TLH1"/>
<reference evidence="5 6" key="1">
    <citation type="journal article" date="2007" name="Proc. Natl. Acad. Sci. U.S.A.">
        <title>Independent sorting-out of thousands of duplicated gene pairs in two yeast species descended from a whole-genome duplication.</title>
        <authorList>
            <person name="Scannell D.R."/>
            <person name="Frank A.C."/>
            <person name="Conant G.C."/>
            <person name="Byrne K.P."/>
            <person name="Woolfit M."/>
            <person name="Wolfe K.H."/>
        </authorList>
    </citation>
    <scope>NUCLEOTIDE SEQUENCE [LARGE SCALE GENOMIC DNA]</scope>
    <source>
        <strain evidence="6">ATCC 22028 / DSM 70294 / BCRC 21397 / CBS 2163 / NBRC 10782 / NRRL Y-8283 / UCD 57-17</strain>
    </source>
</reference>
<accession>A7TLH1</accession>
<dbReference type="PANTHER" id="PTHR12283:SF6">
    <property type="entry name" value="GLUTAMINYL-PEPTIDE CYCLOTRANSFERASE-RELATED"/>
    <property type="match status" value="1"/>
</dbReference>
<keyword evidence="6" id="KW-1185">Reference proteome</keyword>
<dbReference type="OMA" id="TPFPSFW"/>
<proteinExistence type="inferred from homology"/>
<feature type="domain" description="Peptidase M28" evidence="4">
    <location>
        <begin position="99"/>
        <end position="335"/>
    </location>
</feature>
<dbReference type="EC" id="3.4.-.-" evidence="3"/>
<dbReference type="Proteomes" id="UP000000267">
    <property type="component" value="Unassembled WGS sequence"/>
</dbReference>
<dbReference type="Gene3D" id="3.40.630.10">
    <property type="entry name" value="Zn peptidases"/>
    <property type="match status" value="1"/>
</dbReference>
<feature type="signal peptide" evidence="3">
    <location>
        <begin position="1"/>
        <end position="23"/>
    </location>
</feature>
<dbReference type="GO" id="GO:0008270">
    <property type="term" value="F:zinc ion binding"/>
    <property type="evidence" value="ECO:0007669"/>
    <property type="project" value="TreeGrafter"/>
</dbReference>
<dbReference type="KEGG" id="vpo:Kpol_1024p10"/>
<organism evidence="6">
    <name type="scientific">Vanderwaltozyma polyspora (strain ATCC 22028 / DSM 70294 / BCRC 21397 / CBS 2163 / NBRC 10782 / NRRL Y-8283 / UCD 57-17)</name>
    <name type="common">Kluyveromyces polysporus</name>
    <dbReference type="NCBI Taxonomy" id="436907"/>
    <lineage>
        <taxon>Eukaryota</taxon>
        <taxon>Fungi</taxon>
        <taxon>Dikarya</taxon>
        <taxon>Ascomycota</taxon>
        <taxon>Saccharomycotina</taxon>
        <taxon>Saccharomycetes</taxon>
        <taxon>Saccharomycetales</taxon>
        <taxon>Saccharomycetaceae</taxon>
        <taxon>Vanderwaltozyma</taxon>
    </lineage>
</organism>